<dbReference type="AlphaFoldDB" id="A0A7Y4NYF2"/>
<evidence type="ECO:0000256" key="3">
    <source>
        <dbReference type="ARBA" id="ARBA00023163"/>
    </source>
</evidence>
<dbReference type="SUPFAM" id="SSF47413">
    <property type="entry name" value="lambda repressor-like DNA-binding domains"/>
    <property type="match status" value="1"/>
</dbReference>
<dbReference type="PROSITE" id="PS50932">
    <property type="entry name" value="HTH_LACI_2"/>
    <property type="match status" value="1"/>
</dbReference>
<accession>A0A7Y4NYF2</accession>
<keyword evidence="1" id="KW-0805">Transcription regulation</keyword>
<dbReference type="CDD" id="cd06279">
    <property type="entry name" value="PBP1_LacI-like"/>
    <property type="match status" value="1"/>
</dbReference>
<organism evidence="6 7">
    <name type="scientific">Kribbella sandramycini</name>
    <dbReference type="NCBI Taxonomy" id="60450"/>
    <lineage>
        <taxon>Bacteria</taxon>
        <taxon>Bacillati</taxon>
        <taxon>Actinomycetota</taxon>
        <taxon>Actinomycetes</taxon>
        <taxon>Propionibacteriales</taxon>
        <taxon>Kribbellaceae</taxon>
        <taxon>Kribbella</taxon>
    </lineage>
</organism>
<dbReference type="InterPro" id="IPR046335">
    <property type="entry name" value="LacI/GalR-like_sensor"/>
</dbReference>
<proteinExistence type="predicted"/>
<dbReference type="GO" id="GO:0000976">
    <property type="term" value="F:transcription cis-regulatory region binding"/>
    <property type="evidence" value="ECO:0007669"/>
    <property type="project" value="TreeGrafter"/>
</dbReference>
<sequence>MSQRPTLKSVAAAAGVSTAAVSYAFNRPGRLSDSLREHILSVATELGYAGPDAAGRTLRTRRAGAIGVIFTVGLRYAFSDPYALAMLGGVTEVAEPARTSLVLIPFDLGDGLGDDGLREGLAAVHQAVIDGAIADGLADDHPAVLALAARNIPLVRSQPSAAGLSVSIDDHAAGVAVGGHLAELGHREVVVVVATPQPAGVLVTDVDESALYAYSKQRLDGIRAGLGPGAQVRVVSGGRNAHESGRMAVAPALDGGRRPTAIAADSDVLAGGVLEALRVRGIAPGRELSVTGFDDAEFAASAGLTTVRQPVRERGRAMARMLIDPGCTERQVLLPTELVARSSTGPANH</sequence>
<reference evidence="6 7" key="1">
    <citation type="submission" date="2020-05" db="EMBL/GenBank/DDBJ databases">
        <title>Genome sequence of Kribbella sandramycini ATCC 39419.</title>
        <authorList>
            <person name="Maclea K.S."/>
            <person name="Fair J.L."/>
        </authorList>
    </citation>
    <scope>NUCLEOTIDE SEQUENCE [LARGE SCALE GENOMIC DNA]</scope>
    <source>
        <strain evidence="6 7">ATCC 39419</strain>
    </source>
</reference>
<evidence type="ECO:0000313" key="6">
    <source>
        <dbReference type="EMBL" id="NOL40461.1"/>
    </source>
</evidence>
<keyword evidence="2 6" id="KW-0238">DNA-binding</keyword>
<dbReference type="Proteomes" id="UP000553957">
    <property type="component" value="Unassembled WGS sequence"/>
</dbReference>
<dbReference type="SMART" id="SM00354">
    <property type="entry name" value="HTH_LACI"/>
    <property type="match status" value="1"/>
</dbReference>
<dbReference type="EMBL" id="JABJRC010000002">
    <property type="protein sequence ID" value="NOL40461.1"/>
    <property type="molecule type" value="Genomic_DNA"/>
</dbReference>
<dbReference type="InterPro" id="IPR010982">
    <property type="entry name" value="Lambda_DNA-bd_dom_sf"/>
</dbReference>
<keyword evidence="3" id="KW-0804">Transcription</keyword>
<comment type="caution">
    <text evidence="6">The sequence shown here is derived from an EMBL/GenBank/DDBJ whole genome shotgun (WGS) entry which is preliminary data.</text>
</comment>
<dbReference type="RefSeq" id="WP_171672963.1">
    <property type="nucleotide sequence ID" value="NZ_BAAAGT010000002.1"/>
</dbReference>
<evidence type="ECO:0000313" key="8">
    <source>
        <dbReference type="Proteomes" id="UP000553957"/>
    </source>
</evidence>
<dbReference type="EMBL" id="JACHKF010000001">
    <property type="protein sequence ID" value="MBB6569709.1"/>
    <property type="molecule type" value="Genomic_DNA"/>
</dbReference>
<evidence type="ECO:0000259" key="4">
    <source>
        <dbReference type="PROSITE" id="PS50932"/>
    </source>
</evidence>
<dbReference type="SUPFAM" id="SSF53822">
    <property type="entry name" value="Periplasmic binding protein-like I"/>
    <property type="match status" value="1"/>
</dbReference>
<dbReference type="Proteomes" id="UP000534306">
    <property type="component" value="Unassembled WGS sequence"/>
</dbReference>
<keyword evidence="7" id="KW-1185">Reference proteome</keyword>
<dbReference type="PANTHER" id="PTHR30146">
    <property type="entry name" value="LACI-RELATED TRANSCRIPTIONAL REPRESSOR"/>
    <property type="match status" value="1"/>
</dbReference>
<name>A0A7Y4NYF2_9ACTN</name>
<evidence type="ECO:0000256" key="2">
    <source>
        <dbReference type="ARBA" id="ARBA00023125"/>
    </source>
</evidence>
<evidence type="ECO:0000313" key="5">
    <source>
        <dbReference type="EMBL" id="MBB6569709.1"/>
    </source>
</evidence>
<dbReference type="GO" id="GO:0003700">
    <property type="term" value="F:DNA-binding transcription factor activity"/>
    <property type="evidence" value="ECO:0007669"/>
    <property type="project" value="TreeGrafter"/>
</dbReference>
<evidence type="ECO:0000313" key="7">
    <source>
        <dbReference type="Proteomes" id="UP000534306"/>
    </source>
</evidence>
<dbReference type="InterPro" id="IPR000843">
    <property type="entry name" value="HTH_LacI"/>
</dbReference>
<dbReference type="Pfam" id="PF00356">
    <property type="entry name" value="LacI"/>
    <property type="match status" value="1"/>
</dbReference>
<dbReference type="InterPro" id="IPR028082">
    <property type="entry name" value="Peripla_BP_I"/>
</dbReference>
<evidence type="ECO:0000256" key="1">
    <source>
        <dbReference type="ARBA" id="ARBA00023015"/>
    </source>
</evidence>
<dbReference type="Gene3D" id="3.40.50.2300">
    <property type="match status" value="2"/>
</dbReference>
<gene>
    <name evidence="5" type="ORF">HNR71_005346</name>
    <name evidence="6" type="ORF">HPO96_09410</name>
</gene>
<reference evidence="5 8" key="2">
    <citation type="submission" date="2020-08" db="EMBL/GenBank/DDBJ databases">
        <title>Sequencing the genomes of 1000 actinobacteria strains.</title>
        <authorList>
            <person name="Klenk H.-P."/>
        </authorList>
    </citation>
    <scope>NUCLEOTIDE SEQUENCE [LARGE SCALE GENOMIC DNA]</scope>
    <source>
        <strain evidence="5 8">DSM 15626</strain>
    </source>
</reference>
<dbReference type="PANTHER" id="PTHR30146:SF138">
    <property type="entry name" value="TRANSCRIPTIONAL REGULATORY PROTEIN"/>
    <property type="match status" value="1"/>
</dbReference>
<feature type="domain" description="HTH lacI-type" evidence="4">
    <location>
        <begin position="5"/>
        <end position="60"/>
    </location>
</feature>
<dbReference type="Pfam" id="PF13377">
    <property type="entry name" value="Peripla_BP_3"/>
    <property type="match status" value="1"/>
</dbReference>
<dbReference type="Gene3D" id="1.10.260.40">
    <property type="entry name" value="lambda repressor-like DNA-binding domains"/>
    <property type="match status" value="1"/>
</dbReference>
<protein>
    <submittedName>
        <fullName evidence="5">DNA-binding LacI/PurR family transcriptional regulator</fullName>
    </submittedName>
    <submittedName>
        <fullName evidence="6">LacI family DNA-binding transcriptional regulator</fullName>
    </submittedName>
</protein>